<gene>
    <name evidence="3" type="ORF">PU02_1316</name>
</gene>
<dbReference type="CDD" id="cd13399">
    <property type="entry name" value="Slt35-like"/>
    <property type="match status" value="1"/>
</dbReference>
<evidence type="ECO:0000259" key="1">
    <source>
        <dbReference type="Pfam" id="PF01471"/>
    </source>
</evidence>
<sequence>MNKKILAINVTFIIFTFLTFFSSFTHANDGFKLWIQDFKKVALFYDISSSTFDAAFETVHTIDPEVLRRAAYQPEFIDSPWNYFDNRIDDSAILEGRKHSKKWEQWLDKIENRFGVNRHVLLAIWSIESSYGKALENGSAMYDAIRSLATLAYADKKREKYARSQLIAAMQILQSGEIHRSQLTGSWAGALGHTQFIPSSYLAYAVDMDGDGRRNIWTSIPDALATAANLLRMNGWRSDLSWGLEVKLPHGKQFSENSLSFKQWAELGVQSANGQPFPAPSEQATLKLLDGQDGPAFLVTKNFFVLKRYNNADRYALAVSLLSDRIAGRPGLVNDWNRPFKSITFQERMELQSLLAALGDYEGEIDGKIGTGSKQAIKAFQTRHGLQVNGYPSHEILLLLRKEKSNAR</sequence>
<protein>
    <submittedName>
        <fullName evidence="3">Membrane-bound lytic murein transglycosylase B</fullName>
    </submittedName>
</protein>
<dbReference type="PANTHER" id="PTHR30163:SF8">
    <property type="entry name" value="LYTIC MUREIN TRANSGLYCOSYLASE"/>
    <property type="match status" value="1"/>
</dbReference>
<dbReference type="InterPro" id="IPR043426">
    <property type="entry name" value="MltB-like"/>
</dbReference>
<dbReference type="Gene3D" id="1.10.8.350">
    <property type="entry name" value="Bacterial muramidase"/>
    <property type="match status" value="1"/>
</dbReference>
<dbReference type="EMBL" id="CP010401">
    <property type="protein sequence ID" value="ALE04130.1"/>
    <property type="molecule type" value="Genomic_DNA"/>
</dbReference>
<evidence type="ECO:0000259" key="2">
    <source>
        <dbReference type="Pfam" id="PF13406"/>
    </source>
</evidence>
<organism evidence="3 4">
    <name type="scientific">Bartonella ancashensis</name>
    <dbReference type="NCBI Taxonomy" id="1318743"/>
    <lineage>
        <taxon>Bacteria</taxon>
        <taxon>Pseudomonadati</taxon>
        <taxon>Pseudomonadota</taxon>
        <taxon>Alphaproteobacteria</taxon>
        <taxon>Hyphomicrobiales</taxon>
        <taxon>Bartonellaceae</taxon>
        <taxon>Bartonella</taxon>
    </lineage>
</organism>
<accession>A0A0M4LJS0</accession>
<dbReference type="InterPro" id="IPR036365">
    <property type="entry name" value="PGBD-like_sf"/>
</dbReference>
<reference evidence="3 4" key="1">
    <citation type="journal article" date="2015" name="Genome Announc.">
        <title>Complete Genome Sequence of Bartonella ancashensis Strain 20.00, Isolated from the Blood of a Patient with Verruga Peruana.</title>
        <authorList>
            <person name="Hang J."/>
            <person name="Mullins K.E."/>
            <person name="Clifford R.J."/>
            <person name="Onmus-Leone F."/>
            <person name="Yang Y."/>
            <person name="Jiang J."/>
            <person name="Leguia M."/>
            <person name="Kasper M.R."/>
            <person name="Maguina C."/>
            <person name="Lesho E.P."/>
            <person name="Jarman R.G."/>
            <person name="Richards A.L."/>
            <person name="Blazes D."/>
        </authorList>
    </citation>
    <scope>NUCLEOTIDE SEQUENCE [LARGE SCALE GENOMIC DNA]</scope>
    <source>
        <strain evidence="3 4">20.00</strain>
    </source>
</reference>
<dbReference type="AlphaFoldDB" id="A0A0M4LJS0"/>
<evidence type="ECO:0000313" key="3">
    <source>
        <dbReference type="EMBL" id="ALE04130.1"/>
    </source>
</evidence>
<dbReference type="Pfam" id="PF13406">
    <property type="entry name" value="SLT_2"/>
    <property type="match status" value="1"/>
</dbReference>
<dbReference type="Gene3D" id="1.10.530.10">
    <property type="match status" value="1"/>
</dbReference>
<feature type="domain" description="Peptidoglycan binding-like" evidence="1">
    <location>
        <begin position="347"/>
        <end position="396"/>
    </location>
</feature>
<dbReference type="SUPFAM" id="SSF53955">
    <property type="entry name" value="Lysozyme-like"/>
    <property type="match status" value="1"/>
</dbReference>
<dbReference type="STRING" id="1318743.PU02_1316"/>
<dbReference type="InterPro" id="IPR036366">
    <property type="entry name" value="PGBDSf"/>
</dbReference>
<dbReference type="SUPFAM" id="SSF47090">
    <property type="entry name" value="PGBD-like"/>
    <property type="match status" value="1"/>
</dbReference>
<evidence type="ECO:0000313" key="4">
    <source>
        <dbReference type="Proteomes" id="UP000057213"/>
    </source>
</evidence>
<dbReference type="Gene3D" id="1.10.101.10">
    <property type="entry name" value="PGBD-like superfamily/PGBD"/>
    <property type="match status" value="1"/>
</dbReference>
<dbReference type="Pfam" id="PF01471">
    <property type="entry name" value="PG_binding_1"/>
    <property type="match status" value="1"/>
</dbReference>
<proteinExistence type="predicted"/>
<keyword evidence="4" id="KW-1185">Reference proteome</keyword>
<dbReference type="InterPro" id="IPR002477">
    <property type="entry name" value="Peptidoglycan-bd-like"/>
</dbReference>
<dbReference type="Proteomes" id="UP000057213">
    <property type="component" value="Chromosome"/>
</dbReference>
<dbReference type="NCBIfam" id="TIGR02283">
    <property type="entry name" value="MltB_2"/>
    <property type="match status" value="1"/>
</dbReference>
<name>A0A0M4LJS0_9HYPH</name>
<dbReference type="PATRIC" id="fig|1318743.3.peg.1331"/>
<dbReference type="PANTHER" id="PTHR30163">
    <property type="entry name" value="MEMBRANE-BOUND LYTIC MUREIN TRANSGLYCOSYLASE B"/>
    <property type="match status" value="1"/>
</dbReference>
<dbReference type="GO" id="GO:0009253">
    <property type="term" value="P:peptidoglycan catabolic process"/>
    <property type="evidence" value="ECO:0007669"/>
    <property type="project" value="TreeGrafter"/>
</dbReference>
<dbReference type="InterPro" id="IPR023346">
    <property type="entry name" value="Lysozyme-like_dom_sf"/>
</dbReference>
<dbReference type="GO" id="GO:0008933">
    <property type="term" value="F:peptidoglycan lytic transglycosylase activity"/>
    <property type="evidence" value="ECO:0007669"/>
    <property type="project" value="TreeGrafter"/>
</dbReference>
<dbReference type="InterPro" id="IPR011970">
    <property type="entry name" value="MltB_2"/>
</dbReference>
<feature type="domain" description="Transglycosylase SLT" evidence="2">
    <location>
        <begin position="31"/>
        <end position="324"/>
    </location>
</feature>
<dbReference type="KEGG" id="banc:PU02_1316"/>
<dbReference type="InterPro" id="IPR031304">
    <property type="entry name" value="SLT_2"/>
</dbReference>